<proteinExistence type="predicted"/>
<keyword evidence="3" id="KW-1185">Reference proteome</keyword>
<evidence type="ECO:0000259" key="1">
    <source>
        <dbReference type="Pfam" id="PF13338"/>
    </source>
</evidence>
<gene>
    <name evidence="2" type="ordered locus">Halhy_3031</name>
</gene>
<reference key="2">
    <citation type="submission" date="2011-04" db="EMBL/GenBank/DDBJ databases">
        <title>Complete sequence of chromosome of Haliscomenobacter hydrossis DSM 1100.</title>
        <authorList>
            <consortium name="US DOE Joint Genome Institute (JGI-PGF)"/>
            <person name="Lucas S."/>
            <person name="Han J."/>
            <person name="Lapidus A."/>
            <person name="Bruce D."/>
            <person name="Goodwin L."/>
            <person name="Pitluck S."/>
            <person name="Peters L."/>
            <person name="Kyrpides N."/>
            <person name="Mavromatis K."/>
            <person name="Ivanova N."/>
            <person name="Ovchinnikova G."/>
            <person name="Pagani I."/>
            <person name="Daligault H."/>
            <person name="Detter J.C."/>
            <person name="Han C."/>
            <person name="Land M."/>
            <person name="Hauser L."/>
            <person name="Markowitz V."/>
            <person name="Cheng J.-F."/>
            <person name="Hugenholtz P."/>
            <person name="Woyke T."/>
            <person name="Wu D."/>
            <person name="Verbarg S."/>
            <person name="Frueling A."/>
            <person name="Brambilla E."/>
            <person name="Klenk H.-P."/>
            <person name="Eisen J.A."/>
        </authorList>
    </citation>
    <scope>NUCLEOTIDE SEQUENCE</scope>
    <source>
        <strain>DSM 1100</strain>
    </source>
</reference>
<dbReference type="AlphaFoldDB" id="F4L6R3"/>
<dbReference type="KEGG" id="hhy:Halhy_3031"/>
<dbReference type="eggNOG" id="COG5340">
    <property type="taxonomic scope" value="Bacteria"/>
</dbReference>
<name>F4L6R3_HALH1</name>
<sequence length="198" mass="22995">MTAATKIESIFSSNAGYARTADILAAGIHFSQLKKLVEEGTVTQLKREYYRWEGQAYWGSELPEIARLIPKGVFCLFTAAEFHWVSTFQSWQYHVAVERSTKVTGLDVERIKLYYWSESLLEFGIENIKTEGGNIWMTDPARTVCDIVKYRNKIGKDLMLEVIRAYVQRKDKNINLLLDYARKLRVEKIIRPYLEITV</sequence>
<dbReference type="Pfam" id="PF13338">
    <property type="entry name" value="AbiEi_4"/>
    <property type="match status" value="1"/>
</dbReference>
<dbReference type="EMBL" id="CP002691">
    <property type="protein sequence ID" value="AEE50894.1"/>
    <property type="molecule type" value="Genomic_DNA"/>
</dbReference>
<organism evidence="2 3">
    <name type="scientific">Haliscomenobacter hydrossis (strain ATCC 27775 / DSM 1100 / LMG 10767 / O)</name>
    <dbReference type="NCBI Taxonomy" id="760192"/>
    <lineage>
        <taxon>Bacteria</taxon>
        <taxon>Pseudomonadati</taxon>
        <taxon>Bacteroidota</taxon>
        <taxon>Saprospiria</taxon>
        <taxon>Saprospirales</taxon>
        <taxon>Haliscomenobacteraceae</taxon>
        <taxon>Haliscomenobacter</taxon>
    </lineage>
</organism>
<protein>
    <recommendedName>
        <fullName evidence="1">AbiEi antitoxin N-terminal domain-containing protein</fullName>
    </recommendedName>
</protein>
<reference evidence="2 3" key="1">
    <citation type="journal article" date="2011" name="Stand. Genomic Sci.">
        <title>Complete genome sequence of Haliscomenobacter hydrossis type strain (O).</title>
        <authorList>
            <consortium name="US DOE Joint Genome Institute (JGI-PGF)"/>
            <person name="Daligault H."/>
            <person name="Lapidus A."/>
            <person name="Zeytun A."/>
            <person name="Nolan M."/>
            <person name="Lucas S."/>
            <person name="Del Rio T.G."/>
            <person name="Tice H."/>
            <person name="Cheng J.F."/>
            <person name="Tapia R."/>
            <person name="Han C."/>
            <person name="Goodwin L."/>
            <person name="Pitluck S."/>
            <person name="Liolios K."/>
            <person name="Pagani I."/>
            <person name="Ivanova N."/>
            <person name="Huntemann M."/>
            <person name="Mavromatis K."/>
            <person name="Mikhailova N."/>
            <person name="Pati A."/>
            <person name="Chen A."/>
            <person name="Palaniappan K."/>
            <person name="Land M."/>
            <person name="Hauser L."/>
            <person name="Brambilla E.M."/>
            <person name="Rohde M."/>
            <person name="Verbarg S."/>
            <person name="Goker M."/>
            <person name="Bristow J."/>
            <person name="Eisen J.A."/>
            <person name="Markowitz V."/>
            <person name="Hugenholtz P."/>
            <person name="Kyrpides N.C."/>
            <person name="Klenk H.P."/>
            <person name="Woyke T."/>
        </authorList>
    </citation>
    <scope>NUCLEOTIDE SEQUENCE [LARGE SCALE GENOMIC DNA]</scope>
    <source>
        <strain evidence="3">ATCC 27775 / DSM 1100 / LMG 10767 / O</strain>
    </source>
</reference>
<evidence type="ECO:0000313" key="2">
    <source>
        <dbReference type="EMBL" id="AEE50894.1"/>
    </source>
</evidence>
<evidence type="ECO:0000313" key="3">
    <source>
        <dbReference type="Proteomes" id="UP000008461"/>
    </source>
</evidence>
<dbReference type="STRING" id="760192.Halhy_3031"/>
<dbReference type="HOGENOM" id="CLU_089333_0_0_10"/>
<dbReference type="RefSeq" id="WP_013765437.1">
    <property type="nucleotide sequence ID" value="NC_015510.1"/>
</dbReference>
<feature type="domain" description="AbiEi antitoxin N-terminal" evidence="1">
    <location>
        <begin position="7"/>
        <end position="51"/>
    </location>
</feature>
<accession>F4L6R3</accession>
<dbReference type="Proteomes" id="UP000008461">
    <property type="component" value="Chromosome"/>
</dbReference>
<dbReference type="InterPro" id="IPR025159">
    <property type="entry name" value="AbiEi_N"/>
</dbReference>